<comment type="similarity">
    <text evidence="1 11 12">Belongs to the universal ribosomal protein uL1 family.</text>
</comment>
<keyword evidence="6 11" id="KW-0694">RNA-binding</keyword>
<dbReference type="GO" id="GO:0006412">
    <property type="term" value="P:translation"/>
    <property type="evidence" value="ECO:0007669"/>
    <property type="project" value="UniProtKB-UniRule"/>
</dbReference>
<sequence length="234" mass="25379">MPQLTKRMHMIREKVDYTKQYEINSALMLIKNLATAKFIESVDVAINLGIDPRKSDQNIRGTTLLPHGTGRNVRVAVFAQGSNAEAARTAGAHLVGMDDLADHIKKGEVNFDVVIASPDAMRVVGQLGPLLGPRGLMPNPKVGTITSNISEAVKNVKAGQIRYRNDKNGIVHASIGKINFDSNKLRENLEALLFSLKKAKPPQTKGIYIKKITISTTMGTGVSLDLLALLTKTA</sequence>
<dbReference type="CDD" id="cd00403">
    <property type="entry name" value="Ribosomal_L1"/>
    <property type="match status" value="1"/>
</dbReference>
<evidence type="ECO:0000313" key="14">
    <source>
        <dbReference type="Proteomes" id="UP000003937"/>
    </source>
</evidence>
<dbReference type="RefSeq" id="WP_014888926.1">
    <property type="nucleotide sequence ID" value="NC_018420.1"/>
</dbReference>
<dbReference type="InterPro" id="IPR028364">
    <property type="entry name" value="Ribosomal_uL1/biogenesis"/>
</dbReference>
<keyword evidence="2 11" id="KW-0678">Repressor</keyword>
<evidence type="ECO:0000256" key="6">
    <source>
        <dbReference type="ARBA" id="ARBA00022884"/>
    </source>
</evidence>
<dbReference type="InterPro" id="IPR016095">
    <property type="entry name" value="Ribosomal_uL1_3-a/b-sand"/>
</dbReference>
<dbReference type="HOGENOM" id="CLU_062853_0_0_6"/>
<keyword evidence="3 11" id="KW-0820">tRNA-binding</keyword>
<proteinExistence type="inferred from homology"/>
<evidence type="ECO:0000256" key="2">
    <source>
        <dbReference type="ARBA" id="ARBA00022491"/>
    </source>
</evidence>
<evidence type="ECO:0000256" key="3">
    <source>
        <dbReference type="ARBA" id="ARBA00022555"/>
    </source>
</evidence>
<dbReference type="Gene3D" id="3.30.190.20">
    <property type="match status" value="1"/>
</dbReference>
<evidence type="ECO:0000256" key="10">
    <source>
        <dbReference type="ARBA" id="ARBA00059110"/>
    </source>
</evidence>
<dbReference type="InterPro" id="IPR023673">
    <property type="entry name" value="Ribosomal_uL1_CS"/>
</dbReference>
<dbReference type="GO" id="GO:0022625">
    <property type="term" value="C:cytosolic large ribosomal subunit"/>
    <property type="evidence" value="ECO:0007669"/>
    <property type="project" value="TreeGrafter"/>
</dbReference>
<evidence type="ECO:0000256" key="9">
    <source>
        <dbReference type="ARBA" id="ARBA00035241"/>
    </source>
</evidence>
<evidence type="ECO:0000256" key="11">
    <source>
        <dbReference type="HAMAP-Rule" id="MF_01318"/>
    </source>
</evidence>
<comment type="subunit">
    <text evidence="11">Part of the 50S ribosomal subunit.</text>
</comment>
<dbReference type="OrthoDB" id="9803740at2"/>
<name>J3Z5L2_9ENTR</name>
<dbReference type="GO" id="GO:0003735">
    <property type="term" value="F:structural constituent of ribosome"/>
    <property type="evidence" value="ECO:0007669"/>
    <property type="project" value="InterPro"/>
</dbReference>
<dbReference type="GO" id="GO:0000049">
    <property type="term" value="F:tRNA binding"/>
    <property type="evidence" value="ECO:0007669"/>
    <property type="project" value="UniProtKB-KW"/>
</dbReference>
<dbReference type="KEGG" id="sehc:A35E_00325"/>
<dbReference type="STRING" id="134287.A35E_00325"/>
<dbReference type="PANTHER" id="PTHR36427:SF3">
    <property type="entry name" value="LARGE RIBOSOMAL SUBUNIT PROTEIN UL1M"/>
    <property type="match status" value="1"/>
</dbReference>
<evidence type="ECO:0000256" key="8">
    <source>
        <dbReference type="ARBA" id="ARBA00023274"/>
    </source>
</evidence>
<dbReference type="PATRIC" id="fig|134287.3.peg.314"/>
<dbReference type="Proteomes" id="UP000003937">
    <property type="component" value="Chromosome"/>
</dbReference>
<dbReference type="InterPro" id="IPR002143">
    <property type="entry name" value="Ribosomal_uL1"/>
</dbReference>
<evidence type="ECO:0000256" key="5">
    <source>
        <dbReference type="ARBA" id="ARBA00022845"/>
    </source>
</evidence>
<gene>
    <name evidence="11" type="primary">rplA</name>
    <name evidence="13" type="ORF">A35E_00325</name>
</gene>
<reference evidence="13 14" key="1">
    <citation type="journal article" date="2012" name="Mol. Biol. Evol.">
        <title>Genome reduction and co-evolution between the primary and secondary bacterial symbionts of psyllids.</title>
        <authorList>
            <person name="Sloan D.B."/>
            <person name="Moran N.A."/>
        </authorList>
    </citation>
    <scope>NUCLEOTIDE SEQUENCE [LARGE SCALE GENOMIC DNA]</scope>
    <source>
        <strain evidence="13">Hcub_S</strain>
    </source>
</reference>
<dbReference type="PROSITE" id="PS01199">
    <property type="entry name" value="RIBOSOMAL_L1"/>
    <property type="match status" value="1"/>
</dbReference>
<keyword evidence="8 11" id="KW-0687">Ribonucleoprotein</keyword>
<dbReference type="NCBIfam" id="TIGR01169">
    <property type="entry name" value="rplA_bact"/>
    <property type="match status" value="1"/>
</dbReference>
<accession>J3Z5L2</accession>
<dbReference type="GO" id="GO:0019843">
    <property type="term" value="F:rRNA binding"/>
    <property type="evidence" value="ECO:0007669"/>
    <property type="project" value="UniProtKB-UniRule"/>
</dbReference>
<dbReference type="Pfam" id="PF00687">
    <property type="entry name" value="Ribosomal_L1"/>
    <property type="match status" value="1"/>
</dbReference>
<dbReference type="PANTHER" id="PTHR36427">
    <property type="entry name" value="54S RIBOSOMAL PROTEIN L1, MITOCHONDRIAL"/>
    <property type="match status" value="1"/>
</dbReference>
<keyword evidence="14" id="KW-1185">Reference proteome</keyword>
<evidence type="ECO:0000256" key="7">
    <source>
        <dbReference type="ARBA" id="ARBA00022980"/>
    </source>
</evidence>
<comment type="function">
    <text evidence="10 11">Protein L1 is also a translational repressor protein, it controls the translation of the L11 operon by binding to its mRNA.</text>
</comment>
<dbReference type="GO" id="GO:0006417">
    <property type="term" value="P:regulation of translation"/>
    <property type="evidence" value="ECO:0007669"/>
    <property type="project" value="UniProtKB-KW"/>
</dbReference>
<evidence type="ECO:0000256" key="12">
    <source>
        <dbReference type="RuleBase" id="RU000659"/>
    </source>
</evidence>
<keyword evidence="5 11" id="KW-0810">Translation regulation</keyword>
<evidence type="ECO:0000313" key="13">
    <source>
        <dbReference type="EMBL" id="AFP85629.1"/>
    </source>
</evidence>
<dbReference type="InterPro" id="IPR005878">
    <property type="entry name" value="Ribosom_uL1_bac-type"/>
</dbReference>
<evidence type="ECO:0000256" key="1">
    <source>
        <dbReference type="ARBA" id="ARBA00010531"/>
    </source>
</evidence>
<comment type="function">
    <text evidence="11">Binds directly to 23S rRNA. The L1 stalk is quite mobile in the ribosome, and is involved in E site tRNA release.</text>
</comment>
<dbReference type="InterPro" id="IPR023674">
    <property type="entry name" value="Ribosomal_uL1-like"/>
</dbReference>
<keyword evidence="4 11" id="KW-0699">rRNA-binding</keyword>
<dbReference type="FunFam" id="3.40.50.790:FF:000001">
    <property type="entry name" value="50S ribosomal protein L1"/>
    <property type="match status" value="1"/>
</dbReference>
<dbReference type="HAMAP" id="MF_01318_B">
    <property type="entry name" value="Ribosomal_uL1_B"/>
    <property type="match status" value="1"/>
</dbReference>
<evidence type="ECO:0000256" key="4">
    <source>
        <dbReference type="ARBA" id="ARBA00022730"/>
    </source>
</evidence>
<dbReference type="PIRSF" id="PIRSF002155">
    <property type="entry name" value="Ribosomal_L1"/>
    <property type="match status" value="1"/>
</dbReference>
<organism evidence="13 14">
    <name type="scientific">secondary endosymbiont of Heteropsylla cubana</name>
    <dbReference type="NCBI Taxonomy" id="134287"/>
    <lineage>
        <taxon>Bacteria</taxon>
        <taxon>Pseudomonadati</taxon>
        <taxon>Pseudomonadota</taxon>
        <taxon>Gammaproteobacteria</taxon>
        <taxon>Enterobacterales</taxon>
        <taxon>Enterobacteriaceae</taxon>
        <taxon>aphid secondary symbionts</taxon>
    </lineage>
</organism>
<dbReference type="Gene3D" id="3.40.50.790">
    <property type="match status" value="1"/>
</dbReference>
<keyword evidence="7 11" id="KW-0689">Ribosomal protein</keyword>
<protein>
    <recommendedName>
        <fullName evidence="9 11">Large ribosomal subunit protein uL1</fullName>
    </recommendedName>
</protein>
<dbReference type="AlphaFoldDB" id="J3Z5L2"/>
<dbReference type="SUPFAM" id="SSF56808">
    <property type="entry name" value="Ribosomal protein L1"/>
    <property type="match status" value="1"/>
</dbReference>
<dbReference type="EMBL" id="CP003547">
    <property type="protein sequence ID" value="AFP85629.1"/>
    <property type="molecule type" value="Genomic_DNA"/>
</dbReference>